<evidence type="ECO:0000256" key="1">
    <source>
        <dbReference type="SAM" id="MobiDB-lite"/>
    </source>
</evidence>
<feature type="region of interest" description="Disordered" evidence="1">
    <location>
        <begin position="59"/>
        <end position="80"/>
    </location>
</feature>
<evidence type="ECO:0000313" key="3">
    <source>
        <dbReference type="Proteomes" id="UP001160148"/>
    </source>
</evidence>
<gene>
    <name evidence="2" type="ORF">MEUPH1_LOCUS14228</name>
</gene>
<name>A0AAV0WSD2_9HEMI</name>
<sequence>MSLGQLATDFNNEQKHIISTLAETDEVDQFVEVDENVTEMMQSMCDQINVIVEKLKQNTSLPTPCNDRSSVTDFTKNRDS</sequence>
<reference evidence="2 3" key="1">
    <citation type="submission" date="2023-01" db="EMBL/GenBank/DDBJ databases">
        <authorList>
            <person name="Whitehead M."/>
        </authorList>
    </citation>
    <scope>NUCLEOTIDE SEQUENCE [LARGE SCALE GENOMIC DNA]</scope>
</reference>
<organism evidence="2 3">
    <name type="scientific">Macrosiphum euphorbiae</name>
    <name type="common">potato aphid</name>
    <dbReference type="NCBI Taxonomy" id="13131"/>
    <lineage>
        <taxon>Eukaryota</taxon>
        <taxon>Metazoa</taxon>
        <taxon>Ecdysozoa</taxon>
        <taxon>Arthropoda</taxon>
        <taxon>Hexapoda</taxon>
        <taxon>Insecta</taxon>
        <taxon>Pterygota</taxon>
        <taxon>Neoptera</taxon>
        <taxon>Paraneoptera</taxon>
        <taxon>Hemiptera</taxon>
        <taxon>Sternorrhyncha</taxon>
        <taxon>Aphidomorpha</taxon>
        <taxon>Aphidoidea</taxon>
        <taxon>Aphididae</taxon>
        <taxon>Macrosiphini</taxon>
        <taxon>Macrosiphum</taxon>
    </lineage>
</organism>
<feature type="compositionally biased region" description="Polar residues" evidence="1">
    <location>
        <begin position="59"/>
        <end position="74"/>
    </location>
</feature>
<dbReference type="EMBL" id="CARXXK010000002">
    <property type="protein sequence ID" value="CAI6358741.1"/>
    <property type="molecule type" value="Genomic_DNA"/>
</dbReference>
<accession>A0AAV0WSD2</accession>
<proteinExistence type="predicted"/>
<dbReference type="AlphaFoldDB" id="A0AAV0WSD2"/>
<dbReference type="Proteomes" id="UP001160148">
    <property type="component" value="Unassembled WGS sequence"/>
</dbReference>
<keyword evidence="3" id="KW-1185">Reference proteome</keyword>
<evidence type="ECO:0000313" key="2">
    <source>
        <dbReference type="EMBL" id="CAI6358741.1"/>
    </source>
</evidence>
<protein>
    <submittedName>
        <fullName evidence="2">Uncharacterized protein</fullName>
    </submittedName>
</protein>
<comment type="caution">
    <text evidence="2">The sequence shown here is derived from an EMBL/GenBank/DDBJ whole genome shotgun (WGS) entry which is preliminary data.</text>
</comment>